<keyword evidence="8 10" id="KW-0333">Golgi apparatus</keyword>
<accession>A0A8J2SWV0</accession>
<keyword evidence="7" id="KW-1133">Transmembrane helix</keyword>
<keyword evidence="3 10" id="KW-0328">Glycosyltransferase</keyword>
<organism evidence="12 13">
    <name type="scientific">Pelagomonas calceolata</name>
    <dbReference type="NCBI Taxonomy" id="35677"/>
    <lineage>
        <taxon>Eukaryota</taxon>
        <taxon>Sar</taxon>
        <taxon>Stramenopiles</taxon>
        <taxon>Ochrophyta</taxon>
        <taxon>Pelagophyceae</taxon>
        <taxon>Pelagomonadales</taxon>
        <taxon>Pelagomonadaceae</taxon>
        <taxon>Pelagomonas</taxon>
    </lineage>
</organism>
<proteinExistence type="inferred from homology"/>
<keyword evidence="11" id="KW-0732">Signal</keyword>
<comment type="caution">
    <text evidence="12">The sequence shown here is derived from an EMBL/GenBank/DDBJ whole genome shotgun (WGS) entry which is preliminary data.</text>
</comment>
<dbReference type="PANTHER" id="PTHR11214:SF3">
    <property type="entry name" value="BETA-1,3-GALACTOSYLTRANSFERASE 6"/>
    <property type="match status" value="1"/>
</dbReference>
<evidence type="ECO:0000256" key="5">
    <source>
        <dbReference type="ARBA" id="ARBA00022692"/>
    </source>
</evidence>
<dbReference type="InterPro" id="IPR002659">
    <property type="entry name" value="Glyco_trans_31"/>
</dbReference>
<evidence type="ECO:0000256" key="4">
    <source>
        <dbReference type="ARBA" id="ARBA00022679"/>
    </source>
</evidence>
<protein>
    <recommendedName>
        <fullName evidence="10">Hexosyltransferase</fullName>
        <ecNumber evidence="10">2.4.1.-</ecNumber>
    </recommendedName>
</protein>
<feature type="signal peptide" evidence="11">
    <location>
        <begin position="1"/>
        <end position="15"/>
    </location>
</feature>
<dbReference type="GO" id="GO:0008378">
    <property type="term" value="F:galactosyltransferase activity"/>
    <property type="evidence" value="ECO:0007669"/>
    <property type="project" value="TreeGrafter"/>
</dbReference>
<dbReference type="Proteomes" id="UP000789595">
    <property type="component" value="Unassembled WGS sequence"/>
</dbReference>
<dbReference type="AlphaFoldDB" id="A0A8J2SWV0"/>
<dbReference type="EMBL" id="CAKKNE010000005">
    <property type="protein sequence ID" value="CAH0376067.1"/>
    <property type="molecule type" value="Genomic_DNA"/>
</dbReference>
<evidence type="ECO:0000256" key="3">
    <source>
        <dbReference type="ARBA" id="ARBA00022676"/>
    </source>
</evidence>
<keyword evidence="4" id="KW-0808">Transferase</keyword>
<evidence type="ECO:0000256" key="10">
    <source>
        <dbReference type="RuleBase" id="RU363063"/>
    </source>
</evidence>
<gene>
    <name evidence="12" type="ORF">PECAL_5P06210</name>
</gene>
<sequence length="448" mass="49207">MQHAVVALLLATARAARVATPTKDDRIQAQQDAAGTQRIFAEQCRRDRSEATCDTHWARWVDMRARDLVRRRSYNEPVVMAPSLSSNDVPLSYDHVPCGETLDPITKCDEAVVALGVVSASTNQAHRSAIRETWLRAPGKFGVAYRFFLGIPGNGLIPAAEMSIHRDIHIVNVTESYKATWHKVRAIFHWGANTCGAWYVLRANDDVYLRLEATVAGLYKAGPPSRVYAGLFVDPNTMHVPRIDTIPQAPEGISDDDWTRANKAWVVSRAEYPADRYPPFAQGNAYILSRDLAKHVATMTSSRPLPDDVEVGLLIDGVTGGNFVRVDVAADYATEGRWSPCRPESAWHFNLHPEHMYDLHSAEPDVLWYEYGFEVDGGRVLLGWDDREDLDAFASLVASDHGLVGEGCHGAAADTCAGGRLAAALRAAPVVSSPDRCSRVPEGVFCCG</sequence>
<dbReference type="Pfam" id="PF01762">
    <property type="entry name" value="Galactosyl_T"/>
    <property type="match status" value="1"/>
</dbReference>
<name>A0A8J2SWV0_9STRA</name>
<evidence type="ECO:0000256" key="1">
    <source>
        <dbReference type="ARBA" id="ARBA00004323"/>
    </source>
</evidence>
<dbReference type="OrthoDB" id="2139606at2759"/>
<dbReference type="PANTHER" id="PTHR11214">
    <property type="entry name" value="BETA-1,3-N-ACETYLGLUCOSAMINYLTRANSFERASE"/>
    <property type="match status" value="1"/>
</dbReference>
<dbReference type="GO" id="GO:0000139">
    <property type="term" value="C:Golgi membrane"/>
    <property type="evidence" value="ECO:0007669"/>
    <property type="project" value="UniProtKB-SubCell"/>
</dbReference>
<keyword evidence="13" id="KW-1185">Reference proteome</keyword>
<evidence type="ECO:0000256" key="9">
    <source>
        <dbReference type="ARBA" id="ARBA00023136"/>
    </source>
</evidence>
<evidence type="ECO:0000256" key="11">
    <source>
        <dbReference type="SAM" id="SignalP"/>
    </source>
</evidence>
<keyword evidence="5" id="KW-0812">Transmembrane</keyword>
<evidence type="ECO:0000313" key="13">
    <source>
        <dbReference type="Proteomes" id="UP000789595"/>
    </source>
</evidence>
<evidence type="ECO:0000256" key="8">
    <source>
        <dbReference type="ARBA" id="ARBA00023034"/>
    </source>
</evidence>
<comment type="similarity">
    <text evidence="2 10">Belongs to the glycosyltransferase 31 family.</text>
</comment>
<keyword evidence="6" id="KW-0735">Signal-anchor</keyword>
<comment type="subcellular location">
    <subcellularLocation>
        <location evidence="1 10">Golgi apparatus membrane</location>
        <topology evidence="1 10">Single-pass type II membrane protein</topology>
    </subcellularLocation>
</comment>
<feature type="chain" id="PRO_5035163712" description="Hexosyltransferase" evidence="11">
    <location>
        <begin position="16"/>
        <end position="448"/>
    </location>
</feature>
<evidence type="ECO:0000256" key="2">
    <source>
        <dbReference type="ARBA" id="ARBA00008661"/>
    </source>
</evidence>
<dbReference type="Gene3D" id="3.90.550.50">
    <property type="match status" value="1"/>
</dbReference>
<reference evidence="12" key="1">
    <citation type="submission" date="2021-11" db="EMBL/GenBank/DDBJ databases">
        <authorList>
            <consortium name="Genoscope - CEA"/>
            <person name="William W."/>
        </authorList>
    </citation>
    <scope>NUCLEOTIDE SEQUENCE</scope>
</reference>
<dbReference type="EC" id="2.4.1.-" evidence="10"/>
<evidence type="ECO:0000313" key="12">
    <source>
        <dbReference type="EMBL" id="CAH0376067.1"/>
    </source>
</evidence>
<evidence type="ECO:0000256" key="6">
    <source>
        <dbReference type="ARBA" id="ARBA00022968"/>
    </source>
</evidence>
<evidence type="ECO:0000256" key="7">
    <source>
        <dbReference type="ARBA" id="ARBA00022989"/>
    </source>
</evidence>
<keyword evidence="9" id="KW-0472">Membrane</keyword>